<organism evidence="1 2">
    <name type="scientific">Eumeta variegata</name>
    <name type="common">Bagworm moth</name>
    <name type="synonym">Eumeta japonica</name>
    <dbReference type="NCBI Taxonomy" id="151549"/>
    <lineage>
        <taxon>Eukaryota</taxon>
        <taxon>Metazoa</taxon>
        <taxon>Ecdysozoa</taxon>
        <taxon>Arthropoda</taxon>
        <taxon>Hexapoda</taxon>
        <taxon>Insecta</taxon>
        <taxon>Pterygota</taxon>
        <taxon>Neoptera</taxon>
        <taxon>Endopterygota</taxon>
        <taxon>Lepidoptera</taxon>
        <taxon>Glossata</taxon>
        <taxon>Ditrysia</taxon>
        <taxon>Tineoidea</taxon>
        <taxon>Psychidae</taxon>
        <taxon>Oiketicinae</taxon>
        <taxon>Eumeta</taxon>
    </lineage>
</organism>
<dbReference type="EMBL" id="BGZK01000053">
    <property type="protein sequence ID" value="GBP12825.1"/>
    <property type="molecule type" value="Genomic_DNA"/>
</dbReference>
<dbReference type="InterPro" id="IPR036397">
    <property type="entry name" value="RNaseH_sf"/>
</dbReference>
<evidence type="ECO:0000313" key="2">
    <source>
        <dbReference type="Proteomes" id="UP000299102"/>
    </source>
</evidence>
<dbReference type="Proteomes" id="UP000299102">
    <property type="component" value="Unassembled WGS sequence"/>
</dbReference>
<dbReference type="AlphaFoldDB" id="A0A4C1TFE9"/>
<dbReference type="Gene3D" id="3.30.420.10">
    <property type="entry name" value="Ribonuclease H-like superfamily/Ribonuclease H"/>
    <property type="match status" value="1"/>
</dbReference>
<reference evidence="1 2" key="1">
    <citation type="journal article" date="2019" name="Commun. Biol.">
        <title>The bagworm genome reveals a unique fibroin gene that provides high tensile strength.</title>
        <authorList>
            <person name="Kono N."/>
            <person name="Nakamura H."/>
            <person name="Ohtoshi R."/>
            <person name="Tomita M."/>
            <person name="Numata K."/>
            <person name="Arakawa K."/>
        </authorList>
    </citation>
    <scope>NUCLEOTIDE SEQUENCE [LARGE SCALE GENOMIC DNA]</scope>
</reference>
<evidence type="ECO:0000313" key="1">
    <source>
        <dbReference type="EMBL" id="GBP12825.1"/>
    </source>
</evidence>
<evidence type="ECO:0008006" key="3">
    <source>
        <dbReference type="Google" id="ProtNLM"/>
    </source>
</evidence>
<keyword evidence="2" id="KW-1185">Reference proteome</keyword>
<name>A0A4C1TFE9_EUMVA</name>
<gene>
    <name evidence="1" type="ORF">EVAR_6142_1</name>
</gene>
<dbReference type="GO" id="GO:0003676">
    <property type="term" value="F:nucleic acid binding"/>
    <property type="evidence" value="ECO:0007669"/>
    <property type="project" value="InterPro"/>
</dbReference>
<proteinExistence type="predicted"/>
<protein>
    <recommendedName>
        <fullName evidence="3">Mariner Mos1 transposase</fullName>
    </recommendedName>
</protein>
<dbReference type="OrthoDB" id="6042561at2759"/>
<comment type="caution">
    <text evidence="1">The sequence shown here is derived from an EMBL/GenBank/DDBJ whole genome shotgun (WGS) entry which is preliminary data.</text>
</comment>
<accession>A0A4C1TFE9</accession>
<sequence length="408" mass="46760">MVGEWSGNGPPNLWMKCISSRTFISVSCSGVDYDALRVRFGMSQELADVEHFFSVPRYQSDARAQGWRRTQRPEGPLPELVMFCPSDRAVCALYDSEGFVAGLQFAFLANDLEMDAISPEQHLVRWRPWTWWWQRTLEYWTVTQYFVNEDTLRSDTRRTTGQTVGPEGVWVAGPDRQLINIPAAEEDIASTAFTLQNCVHFMGTHYFYNMTATLDCSTFVPWFALTRNDAIIGSGFITFAKFPEPPAGERDWFERPTVDVARVILLFMLQIAQNFKSALKTKRFVLQPCCAIATRIALPHTSLAPRQILREFGWDVSMHPPHKPDLAPSDFHLFRFLQDSVDSVRWNRYRDRERGRHRALGGDETEIGSSSTAIIPGGPQCLYDWVETYGLLSIHIYYIDEPWTIICS</sequence>